<evidence type="ECO:0000313" key="1">
    <source>
        <dbReference type="EMBL" id="SCD19309.1"/>
    </source>
</evidence>
<dbReference type="Pfam" id="PF12864">
    <property type="entry name" value="DUF3822"/>
    <property type="match status" value="1"/>
</dbReference>
<dbReference type="AlphaFoldDB" id="A0A1R3SZK1"/>
<evidence type="ECO:0008006" key="3">
    <source>
        <dbReference type="Google" id="ProtNLM"/>
    </source>
</evidence>
<keyword evidence="2" id="KW-1185">Reference proteome</keyword>
<dbReference type="EMBL" id="LT605205">
    <property type="protein sequence ID" value="SCD19309.1"/>
    <property type="molecule type" value="Genomic_DNA"/>
</dbReference>
<dbReference type="InterPro" id="IPR024213">
    <property type="entry name" value="DUF3822"/>
</dbReference>
<proteinExistence type="predicted"/>
<organism evidence="1 2">
    <name type="scientific">Proteiniphilum saccharofermentans</name>
    <dbReference type="NCBI Taxonomy" id="1642647"/>
    <lineage>
        <taxon>Bacteria</taxon>
        <taxon>Pseudomonadati</taxon>
        <taxon>Bacteroidota</taxon>
        <taxon>Bacteroidia</taxon>
        <taxon>Bacteroidales</taxon>
        <taxon>Dysgonomonadaceae</taxon>
        <taxon>Proteiniphilum</taxon>
    </lineage>
</organism>
<dbReference type="CDD" id="cd24013">
    <property type="entry name" value="ASKHA_ATPase_BT3980-like"/>
    <property type="match status" value="1"/>
</dbReference>
<protein>
    <recommendedName>
        <fullName evidence="3">DUF3822 family protein</fullName>
    </recommendedName>
</protein>
<reference evidence="2" key="1">
    <citation type="submission" date="2016-08" db="EMBL/GenBank/DDBJ databases">
        <authorList>
            <person name="Wibberg D."/>
        </authorList>
    </citation>
    <scope>NUCLEOTIDE SEQUENCE [LARGE SCALE GENOMIC DNA]</scope>
</reference>
<dbReference type="RefSeq" id="WP_076928617.1">
    <property type="nucleotide sequence ID" value="NZ_LT605205.1"/>
</dbReference>
<dbReference type="STRING" id="1642647.PSM36_0479"/>
<dbReference type="Gene3D" id="3.30.420.260">
    <property type="match status" value="1"/>
</dbReference>
<evidence type="ECO:0000313" key="2">
    <source>
        <dbReference type="Proteomes" id="UP000187464"/>
    </source>
</evidence>
<dbReference type="KEGG" id="psac:PSM36_0479"/>
<name>A0A1R3SZK1_9BACT</name>
<accession>A0A1R3SZK1</accession>
<dbReference type="Proteomes" id="UP000187464">
    <property type="component" value="Chromosome I"/>
</dbReference>
<sequence length="271" mass="31284">MFLPENIDLAYSERYNLSIRLSPNGFSFCIYCPGDPSIFHFQETGLSGKLSYIDNIKKLIFDLGFFSQTFNQVTVTVVSPFYTLVPEAYFEKKRIEELFRFNFHETNGVILTDSTLENDLRTLFNVDEEVHSFLSRNLWNPTFHHHSSILTRLFISHRGDETGKCCFADFHDKYVTIVCFSGNRLLSTNTFLATDPHDATYFIASVWEKLTFDQSTDRLFLSGNIDSQRATIDLLKKLIRRVEQVELSPKVVLTEEQKRTLPTDILAALCV</sequence>
<gene>
    <name evidence="1" type="ORF">PSM36_0479</name>
</gene>
<dbReference type="Gene3D" id="3.30.420.250">
    <property type="match status" value="1"/>
</dbReference>